<evidence type="ECO:0000256" key="9">
    <source>
        <dbReference type="HAMAP-Rule" id="MF_00183"/>
    </source>
</evidence>
<dbReference type="PANTHER" id="PTHR30525">
    <property type="entry name" value="1-DEOXY-D-XYLULOSE 5-PHOSPHATE REDUCTOISOMERASE"/>
    <property type="match status" value="1"/>
</dbReference>
<feature type="binding site" evidence="9">
    <location>
        <position position="43"/>
    </location>
    <ligand>
        <name>NADPH</name>
        <dbReference type="ChEBI" id="CHEBI:57783"/>
    </ligand>
</feature>
<feature type="binding site" evidence="9">
    <location>
        <position position="220"/>
    </location>
    <ligand>
        <name>1-deoxy-D-xylulose 5-phosphate</name>
        <dbReference type="ChEBI" id="CHEBI:57792"/>
    </ligand>
</feature>
<feature type="binding site" evidence="9">
    <location>
        <position position="224"/>
    </location>
    <ligand>
        <name>1-deoxy-D-xylulose 5-phosphate</name>
        <dbReference type="ChEBI" id="CHEBI:57792"/>
    </ligand>
</feature>
<dbReference type="PIRSF" id="PIRSF006205">
    <property type="entry name" value="Dxp_reductismrs"/>
    <property type="match status" value="1"/>
</dbReference>
<evidence type="ECO:0000256" key="3">
    <source>
        <dbReference type="ARBA" id="ARBA00022723"/>
    </source>
</evidence>
<evidence type="ECO:0000256" key="2">
    <source>
        <dbReference type="ARBA" id="ARBA00006825"/>
    </source>
</evidence>
<organism evidence="13 14">
    <name type="scientific">Bipolaricaulis sibiricus</name>
    <dbReference type="NCBI Taxonomy" id="2501609"/>
    <lineage>
        <taxon>Bacteria</taxon>
        <taxon>Candidatus Bipolaricaulota</taxon>
        <taxon>Candidatus Bipolaricaulia</taxon>
        <taxon>Candidatus Bipolaricaulales</taxon>
        <taxon>Candidatus Bipolaricaulaceae</taxon>
        <taxon>Candidatus Bipolaricaulis</taxon>
    </lineage>
</organism>
<feature type="domain" description="1-deoxy-D-xylulose 5-phosphate reductoisomerase N-terminal" evidence="10">
    <location>
        <begin position="8"/>
        <end position="136"/>
    </location>
</feature>
<feature type="binding site" evidence="9">
    <location>
        <position position="179"/>
    </location>
    <ligand>
        <name>1-deoxy-D-xylulose 5-phosphate</name>
        <dbReference type="ChEBI" id="CHEBI:57792"/>
    </ligand>
</feature>
<keyword evidence="9" id="KW-0460">Magnesium</keyword>
<feature type="binding site" evidence="9">
    <location>
        <position position="153"/>
    </location>
    <ligand>
        <name>Mn(2+)</name>
        <dbReference type="ChEBI" id="CHEBI:29035"/>
    </ligand>
</feature>
<evidence type="ECO:0000256" key="1">
    <source>
        <dbReference type="ARBA" id="ARBA00005094"/>
    </source>
</evidence>
<feature type="binding site" evidence="9">
    <location>
        <position position="14"/>
    </location>
    <ligand>
        <name>NADPH</name>
        <dbReference type="ChEBI" id="CHEBI:57783"/>
    </ligand>
</feature>
<dbReference type="SUPFAM" id="SSF55347">
    <property type="entry name" value="Glyceraldehyde-3-phosphate dehydrogenase-like, C-terminal domain"/>
    <property type="match status" value="1"/>
</dbReference>
<feature type="binding site" evidence="9">
    <location>
        <position position="44"/>
    </location>
    <ligand>
        <name>NADPH</name>
        <dbReference type="ChEBI" id="CHEBI:57783"/>
    </ligand>
</feature>
<dbReference type="GO" id="GO:0030145">
    <property type="term" value="F:manganese ion binding"/>
    <property type="evidence" value="ECO:0007669"/>
    <property type="project" value="TreeGrafter"/>
</dbReference>
<feature type="binding site" evidence="9">
    <location>
        <position position="155"/>
    </location>
    <ligand>
        <name>Mn(2+)</name>
        <dbReference type="ChEBI" id="CHEBI:29035"/>
    </ligand>
</feature>
<feature type="binding site" evidence="9">
    <location>
        <position position="221"/>
    </location>
    <ligand>
        <name>1-deoxy-D-xylulose 5-phosphate</name>
        <dbReference type="ChEBI" id="CHEBI:57792"/>
    </ligand>
</feature>
<evidence type="ECO:0000259" key="10">
    <source>
        <dbReference type="Pfam" id="PF02670"/>
    </source>
</evidence>
<dbReference type="InterPro" id="IPR036169">
    <property type="entry name" value="DXPR_C_sf"/>
</dbReference>
<feature type="binding site" evidence="9">
    <location>
        <position position="15"/>
    </location>
    <ligand>
        <name>NADPH</name>
        <dbReference type="ChEBI" id="CHEBI:57783"/>
    </ligand>
</feature>
<dbReference type="KEGG" id="bih:BIP78_1146"/>
<dbReference type="InterPro" id="IPR036291">
    <property type="entry name" value="NAD(P)-bd_dom_sf"/>
</dbReference>
<feature type="binding site" evidence="9">
    <location>
        <position position="224"/>
    </location>
    <ligand>
        <name>Mn(2+)</name>
        <dbReference type="ChEBI" id="CHEBI:29035"/>
    </ligand>
</feature>
<evidence type="ECO:0000256" key="6">
    <source>
        <dbReference type="ARBA" id="ARBA00023211"/>
    </source>
</evidence>
<keyword evidence="13" id="KW-0413">Isomerase</keyword>
<feature type="domain" description="1-deoxy-D-xylulose 5-phosphate reductoisomerase C-terminal" evidence="11">
    <location>
        <begin position="149"/>
        <end position="232"/>
    </location>
</feature>
<comment type="pathway">
    <text evidence="1 9">Isoprenoid biosynthesis; isopentenyl diphosphate biosynthesis via DXP pathway; isopentenyl diphosphate from 1-deoxy-D-xylulose 5-phosphate: step 1/6.</text>
</comment>
<evidence type="ECO:0000256" key="8">
    <source>
        <dbReference type="ARBA" id="ARBA00048543"/>
    </source>
</evidence>
<comment type="catalytic activity">
    <reaction evidence="8">
        <text>2-C-methyl-D-erythritol 4-phosphate + NADP(+) = 1-deoxy-D-xylulose 5-phosphate + NADPH + H(+)</text>
        <dbReference type="Rhea" id="RHEA:13717"/>
        <dbReference type="ChEBI" id="CHEBI:15378"/>
        <dbReference type="ChEBI" id="CHEBI:57783"/>
        <dbReference type="ChEBI" id="CHEBI:57792"/>
        <dbReference type="ChEBI" id="CHEBI:58262"/>
        <dbReference type="ChEBI" id="CHEBI:58349"/>
        <dbReference type="EC" id="1.1.1.267"/>
    </reaction>
    <physiologicalReaction direction="right-to-left" evidence="8">
        <dbReference type="Rhea" id="RHEA:13719"/>
    </physiologicalReaction>
</comment>
<dbReference type="FunFam" id="3.40.50.720:FF:000045">
    <property type="entry name" value="1-deoxy-D-xylulose 5-phosphate reductoisomerase"/>
    <property type="match status" value="1"/>
</dbReference>
<evidence type="ECO:0000313" key="14">
    <source>
        <dbReference type="Proteomes" id="UP000287233"/>
    </source>
</evidence>
<feature type="binding site" evidence="9">
    <location>
        <position position="155"/>
    </location>
    <ligand>
        <name>1-deoxy-D-xylulose 5-phosphate</name>
        <dbReference type="ChEBI" id="CHEBI:57792"/>
    </ligand>
</feature>
<gene>
    <name evidence="9" type="primary">dxr</name>
    <name evidence="13" type="ORF">BIP78_1146</name>
</gene>
<feature type="binding site" evidence="9">
    <location>
        <position position="208"/>
    </location>
    <ligand>
        <name>NADPH</name>
        <dbReference type="ChEBI" id="CHEBI:57783"/>
    </ligand>
</feature>
<feature type="binding site" evidence="9">
    <location>
        <position position="16"/>
    </location>
    <ligand>
        <name>NADPH</name>
        <dbReference type="ChEBI" id="CHEBI:57783"/>
    </ligand>
</feature>
<comment type="function">
    <text evidence="9">Catalyzes the NADPH-dependent rearrangement and reduction of 1-deoxy-D-xylulose-5-phosphate (DXP) to 2-C-methyl-D-erythritol 4-phosphate (MEP).</text>
</comment>
<protein>
    <recommendedName>
        <fullName evidence="9">1-deoxy-D-xylulose 5-phosphate reductoisomerase</fullName>
        <shortName evidence="9">DXP reductoisomerase</shortName>
        <ecNumber evidence="9">1.1.1.267</ecNumber>
    </recommendedName>
    <alternativeName>
        <fullName evidence="9">1-deoxyxylulose-5-phosphate reductoisomerase</fullName>
    </alternativeName>
    <alternativeName>
        <fullName evidence="9">2-C-methyl-D-erythritol 4-phosphate synthase</fullName>
    </alternativeName>
</protein>
<sequence>MTAAATRVAILGATGSIGTQALAVIRDLRRAGRAVEVAALAAGRNVDGVAAVAREFAVPRVAVAAPREADLVRKLLPRETEVVHGADGLAYLASHPDVDLVLNAVVGAVGLAPTLAALEAGKTVALANKESLVIGGELVLGARRRPDQILPVDSEHAALFQLLTGVDGRHVDRAWITASGGPFRDRSAAELCRVTPAEALAHPVWSMGRRISVDSATLANKAFEVIEAHHLFALSWSKIGVLIHPQACVHALVELVDGTVLAQVAYPDMRIPIQAALTHPDRLPRPAPRLPLAGMNLVLEELAPQRYPAFRAVVEAGERGGTAPAVANAADEVLVEAFLSGKIAFTDIAEGIAAVVAAHAPNPAVDVQTVLSADNWARVRAEEFVARRGRSV</sequence>
<dbReference type="HAMAP" id="MF_00183">
    <property type="entry name" value="DXP_reductoisom"/>
    <property type="match status" value="1"/>
</dbReference>
<name>A0A410FVA9_BIPS1</name>
<feature type="binding site" evidence="9">
    <location>
        <position position="17"/>
    </location>
    <ligand>
        <name>NADPH</name>
        <dbReference type="ChEBI" id="CHEBI:57783"/>
    </ligand>
</feature>
<keyword evidence="5 9" id="KW-0560">Oxidoreductase</keyword>
<evidence type="ECO:0000256" key="7">
    <source>
        <dbReference type="ARBA" id="ARBA00023229"/>
    </source>
</evidence>
<proteinExistence type="inferred from homology"/>
<dbReference type="Pfam" id="PF08436">
    <property type="entry name" value="DXP_redisom_C"/>
    <property type="match status" value="1"/>
</dbReference>
<dbReference type="InterPro" id="IPR003821">
    <property type="entry name" value="DXP_reductoisomerase"/>
</dbReference>
<dbReference type="Gene3D" id="3.40.50.720">
    <property type="entry name" value="NAD(P)-binding Rossmann-like Domain"/>
    <property type="match status" value="1"/>
</dbReference>
<keyword evidence="7 9" id="KW-0414">Isoprene biosynthesis</keyword>
<reference evidence="14" key="1">
    <citation type="submission" date="2018-12" db="EMBL/GenBank/DDBJ databases">
        <title>Complete genome sequence of an uncultured bacterium of the candidate phylum Bipolaricaulota.</title>
        <authorList>
            <person name="Kadnikov V.V."/>
            <person name="Mardanov A.V."/>
            <person name="Beletsky A.V."/>
            <person name="Frank Y.A."/>
            <person name="Karnachuk O.V."/>
            <person name="Ravin N.V."/>
        </authorList>
    </citation>
    <scope>NUCLEOTIDE SEQUENCE [LARGE SCALE GENOMIC DNA]</scope>
</reference>
<dbReference type="EC" id="1.1.1.267" evidence="9"/>
<evidence type="ECO:0000256" key="5">
    <source>
        <dbReference type="ARBA" id="ARBA00023002"/>
    </source>
</evidence>
<dbReference type="Pfam" id="PF13288">
    <property type="entry name" value="DXPR_C"/>
    <property type="match status" value="1"/>
</dbReference>
<feature type="binding site" evidence="9">
    <location>
        <position position="202"/>
    </location>
    <ligand>
        <name>1-deoxy-D-xylulose 5-phosphate</name>
        <dbReference type="ChEBI" id="CHEBI:57792"/>
    </ligand>
</feature>
<dbReference type="UniPathway" id="UPA00056">
    <property type="reaction ID" value="UER00092"/>
</dbReference>
<evidence type="ECO:0000313" key="13">
    <source>
        <dbReference type="EMBL" id="QAA76912.1"/>
    </source>
</evidence>
<evidence type="ECO:0000256" key="4">
    <source>
        <dbReference type="ARBA" id="ARBA00022857"/>
    </source>
</evidence>
<evidence type="ECO:0000259" key="12">
    <source>
        <dbReference type="Pfam" id="PF13288"/>
    </source>
</evidence>
<dbReference type="GO" id="GO:0051484">
    <property type="term" value="P:isopentenyl diphosphate biosynthetic process, methylerythritol 4-phosphate pathway involved in terpenoid biosynthetic process"/>
    <property type="evidence" value="ECO:0007669"/>
    <property type="project" value="TreeGrafter"/>
</dbReference>
<dbReference type="InterPro" id="IPR013512">
    <property type="entry name" value="DXP_reductoisomerase_N"/>
</dbReference>
<dbReference type="Gene3D" id="1.10.1740.10">
    <property type="match status" value="1"/>
</dbReference>
<keyword evidence="6 9" id="KW-0464">Manganese</keyword>
<dbReference type="SUPFAM" id="SSF51735">
    <property type="entry name" value="NAD(P)-binding Rossmann-fold domains"/>
    <property type="match status" value="1"/>
</dbReference>
<feature type="binding site" evidence="9">
    <location>
        <position position="129"/>
    </location>
    <ligand>
        <name>1-deoxy-D-xylulose 5-phosphate</name>
        <dbReference type="ChEBI" id="CHEBI:57792"/>
    </ligand>
</feature>
<dbReference type="PANTHER" id="PTHR30525:SF0">
    <property type="entry name" value="1-DEOXY-D-XYLULOSE 5-PHOSPHATE REDUCTOISOMERASE, CHLOROPLASTIC"/>
    <property type="match status" value="1"/>
</dbReference>
<dbReference type="EMBL" id="CP034928">
    <property type="protein sequence ID" value="QAA76912.1"/>
    <property type="molecule type" value="Genomic_DNA"/>
</dbReference>
<feature type="binding site" evidence="9">
    <location>
        <position position="154"/>
    </location>
    <ligand>
        <name>1-deoxy-D-xylulose 5-phosphate</name>
        <dbReference type="ChEBI" id="CHEBI:57792"/>
    </ligand>
</feature>
<dbReference type="GO" id="GO:0016853">
    <property type="term" value="F:isomerase activity"/>
    <property type="evidence" value="ECO:0007669"/>
    <property type="project" value="UniProtKB-KW"/>
</dbReference>
<dbReference type="InterPro" id="IPR013644">
    <property type="entry name" value="DXP_reductoisomerase_C"/>
</dbReference>
<dbReference type="InterPro" id="IPR026877">
    <property type="entry name" value="DXPR_C"/>
</dbReference>
<feature type="binding site" evidence="9">
    <location>
        <position position="130"/>
    </location>
    <ligand>
        <name>NADPH</name>
        <dbReference type="ChEBI" id="CHEBI:57783"/>
    </ligand>
</feature>
<accession>A0A410FVA9</accession>
<evidence type="ECO:0000259" key="11">
    <source>
        <dbReference type="Pfam" id="PF08436"/>
    </source>
</evidence>
<comment type="cofactor">
    <cofactor evidence="9">
        <name>Mg(2+)</name>
        <dbReference type="ChEBI" id="CHEBI:18420"/>
    </cofactor>
    <cofactor evidence="9">
        <name>Mn(2+)</name>
        <dbReference type="ChEBI" id="CHEBI:29035"/>
    </cofactor>
</comment>
<dbReference type="Proteomes" id="UP000287233">
    <property type="component" value="Chromosome"/>
</dbReference>
<keyword evidence="3 9" id="KW-0479">Metal-binding</keyword>
<dbReference type="AlphaFoldDB" id="A0A410FVA9"/>
<dbReference type="SUPFAM" id="SSF69055">
    <property type="entry name" value="1-deoxy-D-xylulose-5-phosphate reductoisomerase, C-terminal domain"/>
    <property type="match status" value="1"/>
</dbReference>
<comment type="similarity">
    <text evidence="2 9">Belongs to the DXR family.</text>
</comment>
<feature type="binding site" evidence="9">
    <location>
        <position position="215"/>
    </location>
    <ligand>
        <name>1-deoxy-D-xylulose 5-phosphate</name>
        <dbReference type="ChEBI" id="CHEBI:57792"/>
    </ligand>
</feature>
<feature type="binding site" evidence="9">
    <location>
        <position position="128"/>
    </location>
    <ligand>
        <name>NADPH</name>
        <dbReference type="ChEBI" id="CHEBI:57783"/>
    </ligand>
</feature>
<dbReference type="GO" id="GO:0070402">
    <property type="term" value="F:NADPH binding"/>
    <property type="evidence" value="ECO:0007669"/>
    <property type="project" value="InterPro"/>
</dbReference>
<feature type="binding site" evidence="9">
    <location>
        <position position="45"/>
    </location>
    <ligand>
        <name>NADPH</name>
        <dbReference type="ChEBI" id="CHEBI:57783"/>
    </ligand>
</feature>
<dbReference type="Pfam" id="PF02670">
    <property type="entry name" value="DXP_reductoisom"/>
    <property type="match status" value="1"/>
</dbReference>
<dbReference type="GO" id="GO:0030604">
    <property type="term" value="F:1-deoxy-D-xylulose-5-phosphate reductoisomerase activity"/>
    <property type="evidence" value="ECO:0007669"/>
    <property type="project" value="UniProtKB-UniRule"/>
</dbReference>
<feature type="domain" description="DXP reductoisomerase C-terminal" evidence="12">
    <location>
        <begin position="265"/>
        <end position="378"/>
    </location>
</feature>
<keyword evidence="4 9" id="KW-0521">NADP</keyword>
<dbReference type="NCBIfam" id="TIGR00243">
    <property type="entry name" value="Dxr"/>
    <property type="match status" value="1"/>
</dbReference>